<dbReference type="InterPro" id="IPR025351">
    <property type="entry name" value="Pvc16_N"/>
</dbReference>
<protein>
    <submittedName>
        <fullName evidence="3">Pvc16 family protein</fullName>
    </submittedName>
</protein>
<name>A0AAU1I720_9ACTN</name>
<organism evidence="3">
    <name type="scientific">Streptomyces sp. NBC_00180</name>
    <dbReference type="NCBI Taxonomy" id="2903632"/>
    <lineage>
        <taxon>Bacteria</taxon>
        <taxon>Bacillati</taxon>
        <taxon>Actinomycetota</taxon>
        <taxon>Actinomycetes</taxon>
        <taxon>Kitasatosporales</taxon>
        <taxon>Streptomycetaceae</taxon>
        <taxon>Streptomyces</taxon>
    </lineage>
</organism>
<evidence type="ECO:0000313" key="3">
    <source>
        <dbReference type="EMBL" id="WTP90447.1"/>
    </source>
</evidence>
<dbReference type="AlphaFoldDB" id="A0AAU1I720"/>
<proteinExistence type="predicted"/>
<feature type="region of interest" description="Disordered" evidence="1">
    <location>
        <begin position="202"/>
        <end position="282"/>
    </location>
</feature>
<reference evidence="3" key="1">
    <citation type="submission" date="2022-10" db="EMBL/GenBank/DDBJ databases">
        <title>The complete genomes of actinobacterial strains from the NBC collection.</title>
        <authorList>
            <person name="Joergensen T.S."/>
            <person name="Alvarez Arevalo M."/>
            <person name="Sterndorff E.B."/>
            <person name="Faurdal D."/>
            <person name="Vuksanovic O."/>
            <person name="Mourched A.-S."/>
            <person name="Charusanti P."/>
            <person name="Shaw S."/>
            <person name="Blin K."/>
            <person name="Weber T."/>
        </authorList>
    </citation>
    <scope>NUCLEOTIDE SEQUENCE</scope>
    <source>
        <strain evidence="3">NBC 00180</strain>
    </source>
</reference>
<evidence type="ECO:0000259" key="2">
    <source>
        <dbReference type="Pfam" id="PF14065"/>
    </source>
</evidence>
<evidence type="ECO:0000256" key="1">
    <source>
        <dbReference type="SAM" id="MobiDB-lite"/>
    </source>
</evidence>
<sequence length="282" mass="29921">MSNALAIAHVTQALSLLLASHVGSEFDEAVKVEPRKPPAEAPDHPTINVFLYQVTPNTSMRNNDLPTRASDGTLVKRPAAALDLHYLITAYGDETTLVGQRLIGSVVRTLHEIPILPKDVIEETGHLPHLVGSDLAEAAQRVRFTPTVMDIDETSKLWGMLHQTPYSLSVVYQAALVLIDGRQTPVPAKPVERTDVRVLPFGAPGAPVPPGGESRVEAPSTTVAPAAVDKAVSAEPGLPVSDAAKKTTKAPAKTVAKAPARARKTARASKPPQPEPRKGTEG</sequence>
<feature type="compositionally biased region" description="Low complexity" evidence="1">
    <location>
        <begin position="249"/>
        <end position="259"/>
    </location>
</feature>
<feature type="domain" description="Pvc16 N-terminal" evidence="2">
    <location>
        <begin position="9"/>
        <end position="192"/>
    </location>
</feature>
<gene>
    <name evidence="3" type="ORF">OG477_36100</name>
</gene>
<dbReference type="EMBL" id="CP108140">
    <property type="protein sequence ID" value="WTP90447.1"/>
    <property type="molecule type" value="Genomic_DNA"/>
</dbReference>
<dbReference type="Pfam" id="PF14065">
    <property type="entry name" value="Pvc16_N"/>
    <property type="match status" value="1"/>
</dbReference>
<accession>A0AAU1I720</accession>